<reference evidence="1" key="1">
    <citation type="submission" date="2021-09" db="EMBL/GenBank/DDBJ databases">
        <authorList>
            <consortium name="Pathogen Informatics"/>
        </authorList>
    </citation>
    <scope>NUCLEOTIDE SEQUENCE</scope>
</reference>
<dbReference type="EMBL" id="CAKAEH010001926">
    <property type="protein sequence ID" value="CAG9540277.1"/>
    <property type="molecule type" value="Genomic_DNA"/>
</dbReference>
<dbReference type="Proteomes" id="UP000746747">
    <property type="component" value="Unassembled WGS sequence"/>
</dbReference>
<gene>
    <name evidence="1" type="ORF">CJOHNSTONI_LOCUS9808</name>
</gene>
<organism evidence="1 2">
    <name type="scientific">Cercopithifilaria johnstoni</name>
    <dbReference type="NCBI Taxonomy" id="2874296"/>
    <lineage>
        <taxon>Eukaryota</taxon>
        <taxon>Metazoa</taxon>
        <taxon>Ecdysozoa</taxon>
        <taxon>Nematoda</taxon>
        <taxon>Chromadorea</taxon>
        <taxon>Rhabditida</taxon>
        <taxon>Spirurina</taxon>
        <taxon>Spiruromorpha</taxon>
        <taxon>Filarioidea</taxon>
        <taxon>Onchocercidae</taxon>
        <taxon>Cercopithifilaria</taxon>
    </lineage>
</organism>
<sequence length="94" mass="10225">MDNTKEDIATFSGTGILVHESKNMKQLPPNLPCHRIIWTPGFQLLTESCCPICNGRHVTPNATWPITCVCATQASQLRQLPGAGSILTKTPLLP</sequence>
<dbReference type="AlphaFoldDB" id="A0A8J2Q736"/>
<evidence type="ECO:0000313" key="1">
    <source>
        <dbReference type="EMBL" id="CAG9540277.1"/>
    </source>
</evidence>
<protein>
    <submittedName>
        <fullName evidence="1">Uncharacterized protein</fullName>
    </submittedName>
</protein>
<accession>A0A8J2Q736</accession>
<proteinExistence type="predicted"/>
<keyword evidence="2" id="KW-1185">Reference proteome</keyword>
<comment type="caution">
    <text evidence="1">The sequence shown here is derived from an EMBL/GenBank/DDBJ whole genome shotgun (WGS) entry which is preliminary data.</text>
</comment>
<name>A0A8J2Q736_9BILA</name>
<evidence type="ECO:0000313" key="2">
    <source>
        <dbReference type="Proteomes" id="UP000746747"/>
    </source>
</evidence>